<dbReference type="PANTHER" id="PTHR38758">
    <property type="entry name" value="PUTATIVE-RELATED"/>
    <property type="match status" value="1"/>
</dbReference>
<dbReference type="Pfam" id="PF17820">
    <property type="entry name" value="PDZ_6"/>
    <property type="match status" value="1"/>
</dbReference>
<dbReference type="Pfam" id="PF00595">
    <property type="entry name" value="PDZ"/>
    <property type="match status" value="1"/>
</dbReference>
<dbReference type="PaxDb" id="55529-EKX35425"/>
<dbReference type="KEGG" id="gtt:GUITHDRAFT_165989"/>
<dbReference type="Gene3D" id="2.30.42.10">
    <property type="match status" value="2"/>
</dbReference>
<reference evidence="4" key="3">
    <citation type="submission" date="2015-06" db="UniProtKB">
        <authorList>
            <consortium name="EnsemblProtists"/>
        </authorList>
    </citation>
    <scope>IDENTIFICATION</scope>
</reference>
<feature type="region of interest" description="Disordered" evidence="1">
    <location>
        <begin position="189"/>
        <end position="430"/>
    </location>
</feature>
<reference evidence="5" key="2">
    <citation type="submission" date="2012-11" db="EMBL/GenBank/DDBJ databases">
        <authorList>
            <person name="Kuo A."/>
            <person name="Curtis B.A."/>
            <person name="Tanifuji G."/>
            <person name="Burki F."/>
            <person name="Gruber A."/>
            <person name="Irimia M."/>
            <person name="Maruyama S."/>
            <person name="Arias M.C."/>
            <person name="Ball S.G."/>
            <person name="Gile G.H."/>
            <person name="Hirakawa Y."/>
            <person name="Hopkins J.F."/>
            <person name="Rensing S.A."/>
            <person name="Schmutz J."/>
            <person name="Symeonidi A."/>
            <person name="Elias M."/>
            <person name="Eveleigh R.J."/>
            <person name="Herman E.K."/>
            <person name="Klute M.J."/>
            <person name="Nakayama T."/>
            <person name="Obornik M."/>
            <person name="Reyes-Prieto A."/>
            <person name="Armbrust E.V."/>
            <person name="Aves S.J."/>
            <person name="Beiko R.G."/>
            <person name="Coutinho P."/>
            <person name="Dacks J.B."/>
            <person name="Durnford D.G."/>
            <person name="Fast N.M."/>
            <person name="Green B.R."/>
            <person name="Grisdale C."/>
            <person name="Hempe F."/>
            <person name="Henrissat B."/>
            <person name="Hoppner M.P."/>
            <person name="Ishida K.-I."/>
            <person name="Kim E."/>
            <person name="Koreny L."/>
            <person name="Kroth P.G."/>
            <person name="Liu Y."/>
            <person name="Malik S.-B."/>
            <person name="Maier U.G."/>
            <person name="McRose D."/>
            <person name="Mock T."/>
            <person name="Neilson J.A."/>
            <person name="Onodera N.T."/>
            <person name="Poole A.M."/>
            <person name="Pritham E.J."/>
            <person name="Richards T.A."/>
            <person name="Rocap G."/>
            <person name="Roy S.W."/>
            <person name="Sarai C."/>
            <person name="Schaack S."/>
            <person name="Shirato S."/>
            <person name="Slamovits C.H."/>
            <person name="Spencer D.F."/>
            <person name="Suzuki S."/>
            <person name="Worden A.Z."/>
            <person name="Zauner S."/>
            <person name="Barry K."/>
            <person name="Bell C."/>
            <person name="Bharti A.K."/>
            <person name="Crow J.A."/>
            <person name="Grimwood J."/>
            <person name="Kramer R."/>
            <person name="Lindquist E."/>
            <person name="Lucas S."/>
            <person name="Salamov A."/>
            <person name="McFadden G.I."/>
            <person name="Lane C.E."/>
            <person name="Keeling P.J."/>
            <person name="Gray M.W."/>
            <person name="Grigoriev I.V."/>
            <person name="Archibald J.M."/>
        </authorList>
    </citation>
    <scope>NUCLEOTIDE SEQUENCE</scope>
    <source>
        <strain evidence="5">CCMP2712</strain>
    </source>
</reference>
<feature type="compositionally biased region" description="Basic and acidic residues" evidence="1">
    <location>
        <begin position="213"/>
        <end position="353"/>
    </location>
</feature>
<sequence>MALARPEVPSAAIGGNVGIGLRLDSKLQVQEIVAGGPCAACGVIGVGDVLVTVDGRDVQGKKVQEISHLIVGPQGSEVEIVVLKVKTGIRVPVKLLRGTVAQAGVGIKLQRNEDGEITVQDLHPQGSAARAGLKASDIIEKVGDLNVMGRTVRDIAPMFAGPENSSIQVTVLRGPQKTRMEFTLKRMKIESGPAPQSVAPPKLAAMAPSNSHAAEEAKKKAEEEAKKRAEEEAKKKAEEARNAEEEAKKKAEEEAKKKAEEEAKKKAEEEAARNSEEEAKKKAEEEAKKKAEEEAKKKAEEEAKKKAEEEAKKKAEEEAKKKAEEARNAEEKAKKKAEEEGAKKKVAAEEEATKAAVPSDEAKNFSALEGGTGTAQERTLGSSDGPAEDVGSVGGNCEESDGVMCQEEEGEGGAGETASCELRGGWWGWR</sequence>
<evidence type="ECO:0000313" key="5">
    <source>
        <dbReference type="Proteomes" id="UP000011087"/>
    </source>
</evidence>
<dbReference type="Proteomes" id="UP000011087">
    <property type="component" value="Unassembled WGS sequence"/>
</dbReference>
<feature type="compositionally biased region" description="Acidic residues" evidence="1">
    <location>
        <begin position="398"/>
        <end position="411"/>
    </location>
</feature>
<dbReference type="AlphaFoldDB" id="L1IHY9"/>
<evidence type="ECO:0000313" key="3">
    <source>
        <dbReference type="EMBL" id="EKX35425.1"/>
    </source>
</evidence>
<dbReference type="HOGENOM" id="CLU_638500_0_0_1"/>
<dbReference type="EnsemblProtists" id="EKX35425">
    <property type="protein sequence ID" value="EKX35425"/>
    <property type="gene ID" value="GUITHDRAFT_165989"/>
</dbReference>
<evidence type="ECO:0000259" key="2">
    <source>
        <dbReference type="PROSITE" id="PS50106"/>
    </source>
</evidence>
<organism evidence="3">
    <name type="scientific">Guillardia theta (strain CCMP2712)</name>
    <name type="common">Cryptophyte</name>
    <dbReference type="NCBI Taxonomy" id="905079"/>
    <lineage>
        <taxon>Eukaryota</taxon>
        <taxon>Cryptophyceae</taxon>
        <taxon>Pyrenomonadales</taxon>
        <taxon>Geminigeraceae</taxon>
        <taxon>Guillardia</taxon>
    </lineage>
</organism>
<name>L1IHY9_GUITC</name>
<proteinExistence type="predicted"/>
<dbReference type="SMART" id="SM00228">
    <property type="entry name" value="PDZ"/>
    <property type="match status" value="2"/>
</dbReference>
<dbReference type="PANTHER" id="PTHR38758:SF1">
    <property type="entry name" value="PROTEIN, PUTATIVE-RELATED"/>
    <property type="match status" value="1"/>
</dbReference>
<dbReference type="SUPFAM" id="SSF50156">
    <property type="entry name" value="PDZ domain-like"/>
    <property type="match status" value="2"/>
</dbReference>
<evidence type="ECO:0000256" key="1">
    <source>
        <dbReference type="SAM" id="MobiDB-lite"/>
    </source>
</evidence>
<feature type="domain" description="PDZ" evidence="2">
    <location>
        <begin position="92"/>
        <end position="155"/>
    </location>
</feature>
<dbReference type="RefSeq" id="XP_005822405.1">
    <property type="nucleotide sequence ID" value="XM_005822348.1"/>
</dbReference>
<dbReference type="PROSITE" id="PS50106">
    <property type="entry name" value="PDZ"/>
    <property type="match status" value="2"/>
</dbReference>
<reference evidence="3 5" key="1">
    <citation type="journal article" date="2012" name="Nature">
        <title>Algal genomes reveal evolutionary mosaicism and the fate of nucleomorphs.</title>
        <authorList>
            <consortium name="DOE Joint Genome Institute"/>
            <person name="Curtis B.A."/>
            <person name="Tanifuji G."/>
            <person name="Burki F."/>
            <person name="Gruber A."/>
            <person name="Irimia M."/>
            <person name="Maruyama S."/>
            <person name="Arias M.C."/>
            <person name="Ball S.G."/>
            <person name="Gile G.H."/>
            <person name="Hirakawa Y."/>
            <person name="Hopkins J.F."/>
            <person name="Kuo A."/>
            <person name="Rensing S.A."/>
            <person name="Schmutz J."/>
            <person name="Symeonidi A."/>
            <person name="Elias M."/>
            <person name="Eveleigh R.J."/>
            <person name="Herman E.K."/>
            <person name="Klute M.J."/>
            <person name="Nakayama T."/>
            <person name="Obornik M."/>
            <person name="Reyes-Prieto A."/>
            <person name="Armbrust E.V."/>
            <person name="Aves S.J."/>
            <person name="Beiko R.G."/>
            <person name="Coutinho P."/>
            <person name="Dacks J.B."/>
            <person name="Durnford D.G."/>
            <person name="Fast N.M."/>
            <person name="Green B.R."/>
            <person name="Grisdale C.J."/>
            <person name="Hempel F."/>
            <person name="Henrissat B."/>
            <person name="Hoppner M.P."/>
            <person name="Ishida K."/>
            <person name="Kim E."/>
            <person name="Koreny L."/>
            <person name="Kroth P.G."/>
            <person name="Liu Y."/>
            <person name="Malik S.B."/>
            <person name="Maier U.G."/>
            <person name="McRose D."/>
            <person name="Mock T."/>
            <person name="Neilson J.A."/>
            <person name="Onodera N.T."/>
            <person name="Poole A.M."/>
            <person name="Pritham E.J."/>
            <person name="Richards T.A."/>
            <person name="Rocap G."/>
            <person name="Roy S.W."/>
            <person name="Sarai C."/>
            <person name="Schaack S."/>
            <person name="Shirato S."/>
            <person name="Slamovits C.H."/>
            <person name="Spencer D.F."/>
            <person name="Suzuki S."/>
            <person name="Worden A.Z."/>
            <person name="Zauner S."/>
            <person name="Barry K."/>
            <person name="Bell C."/>
            <person name="Bharti A.K."/>
            <person name="Crow J.A."/>
            <person name="Grimwood J."/>
            <person name="Kramer R."/>
            <person name="Lindquist E."/>
            <person name="Lucas S."/>
            <person name="Salamov A."/>
            <person name="McFadden G.I."/>
            <person name="Lane C.E."/>
            <person name="Keeling P.J."/>
            <person name="Gray M.W."/>
            <person name="Grigoriev I.V."/>
            <person name="Archibald J.M."/>
        </authorList>
    </citation>
    <scope>NUCLEOTIDE SEQUENCE</scope>
    <source>
        <strain evidence="3 5">CCMP2712</strain>
    </source>
</reference>
<dbReference type="OMA" id="YHRRMEL"/>
<feature type="domain" description="PDZ" evidence="2">
    <location>
        <begin position="1"/>
        <end position="70"/>
    </location>
</feature>
<dbReference type="OrthoDB" id="10683455at2759"/>
<gene>
    <name evidence="3" type="ORF">GUITHDRAFT_165989</name>
</gene>
<dbReference type="InterPro" id="IPR041489">
    <property type="entry name" value="PDZ_6"/>
</dbReference>
<dbReference type="InterPro" id="IPR036034">
    <property type="entry name" value="PDZ_sf"/>
</dbReference>
<evidence type="ECO:0000313" key="4">
    <source>
        <dbReference type="EnsemblProtists" id="EKX35425"/>
    </source>
</evidence>
<dbReference type="STRING" id="905079.L1IHY9"/>
<keyword evidence="5" id="KW-1185">Reference proteome</keyword>
<protein>
    <recommendedName>
        <fullName evidence="2">PDZ domain-containing protein</fullName>
    </recommendedName>
</protein>
<dbReference type="InterPro" id="IPR001478">
    <property type="entry name" value="PDZ"/>
</dbReference>
<dbReference type="EMBL" id="JH993091">
    <property type="protein sequence ID" value="EKX35425.1"/>
    <property type="molecule type" value="Genomic_DNA"/>
</dbReference>
<dbReference type="GeneID" id="17292161"/>
<accession>L1IHY9</accession>